<feature type="transmembrane region" description="Helical" evidence="1">
    <location>
        <begin position="253"/>
        <end position="275"/>
    </location>
</feature>
<dbReference type="Proteomes" id="UP000028702">
    <property type="component" value="Unassembled WGS sequence"/>
</dbReference>
<dbReference type="AlphaFoldDB" id="A0A081BAL8"/>
<feature type="transmembrane region" description="Helical" evidence="1">
    <location>
        <begin position="189"/>
        <end position="214"/>
    </location>
</feature>
<evidence type="ECO:0000259" key="2">
    <source>
        <dbReference type="Pfam" id="PF00892"/>
    </source>
</evidence>
<dbReference type="RefSeq" id="WP_045445536.1">
    <property type="nucleotide sequence ID" value="NZ_BBIO01000007.1"/>
</dbReference>
<feature type="transmembrane region" description="Helical" evidence="1">
    <location>
        <begin position="66"/>
        <end position="90"/>
    </location>
</feature>
<dbReference type="InterPro" id="IPR000620">
    <property type="entry name" value="EamA_dom"/>
</dbReference>
<feature type="transmembrane region" description="Helical" evidence="1">
    <location>
        <begin position="35"/>
        <end position="54"/>
    </location>
</feature>
<reference evidence="3 4" key="1">
    <citation type="submission" date="2014-07" db="EMBL/GenBank/DDBJ databases">
        <title>Tepidicaulis marinum gen. nov., sp. nov., a novel marine bacterium denitrifying nitrate to nitrous oxide strictly under microaerobic conditions.</title>
        <authorList>
            <person name="Takeuchi M."/>
            <person name="Yamagishi T."/>
            <person name="Kamagata Y."/>
            <person name="Oshima K."/>
            <person name="Hattori M."/>
            <person name="Katayama T."/>
            <person name="Hanada S."/>
            <person name="Tamaki H."/>
            <person name="Marumo K."/>
            <person name="Maeda H."/>
            <person name="Nedachi M."/>
            <person name="Iwasaki W."/>
            <person name="Suwa Y."/>
            <person name="Sakata S."/>
        </authorList>
    </citation>
    <scope>NUCLEOTIDE SEQUENCE [LARGE SCALE GENOMIC DNA]</scope>
    <source>
        <strain evidence="3 4">MA2</strain>
    </source>
</reference>
<evidence type="ECO:0000313" key="4">
    <source>
        <dbReference type="Proteomes" id="UP000028702"/>
    </source>
</evidence>
<keyword evidence="4" id="KW-1185">Reference proteome</keyword>
<comment type="caution">
    <text evidence="3">The sequence shown here is derived from an EMBL/GenBank/DDBJ whole genome shotgun (WGS) entry which is preliminary data.</text>
</comment>
<dbReference type="Gene3D" id="1.10.3730.20">
    <property type="match status" value="1"/>
</dbReference>
<dbReference type="EMBL" id="BBIO01000007">
    <property type="protein sequence ID" value="GAK45086.1"/>
    <property type="molecule type" value="Genomic_DNA"/>
</dbReference>
<dbReference type="STRING" id="1333998.M2A_1585"/>
<feature type="domain" description="EamA" evidence="2">
    <location>
        <begin position="168"/>
        <end position="298"/>
    </location>
</feature>
<protein>
    <submittedName>
        <fullName evidence="3">Conserved protein</fullName>
    </submittedName>
</protein>
<name>A0A081BAL8_9HYPH</name>
<keyword evidence="1" id="KW-1133">Transmembrane helix</keyword>
<evidence type="ECO:0000313" key="3">
    <source>
        <dbReference type="EMBL" id="GAK45086.1"/>
    </source>
</evidence>
<dbReference type="eggNOG" id="COG0697">
    <property type="taxonomic scope" value="Bacteria"/>
</dbReference>
<dbReference type="Pfam" id="PF00892">
    <property type="entry name" value="EamA"/>
    <property type="match status" value="1"/>
</dbReference>
<dbReference type="InterPro" id="IPR037185">
    <property type="entry name" value="EmrE-like"/>
</dbReference>
<feature type="transmembrane region" description="Helical" evidence="1">
    <location>
        <begin position="110"/>
        <end position="139"/>
    </location>
</feature>
<dbReference type="GO" id="GO:0016020">
    <property type="term" value="C:membrane"/>
    <property type="evidence" value="ECO:0007669"/>
    <property type="project" value="InterPro"/>
</dbReference>
<sequence>MPLWIPITVAAAFMQNLRSVLQKHLTGALSVGGATYVRFLYGLPIAALYLWVLLQSSQSALPAPGLSFFIYGLVGGIGQILGTFFLVSLFQYRVFAVGTAYSKTETVQTALIGFAVLGDAITPGAGLAILVSLVGVLFLSLGHSSISFARVLRSFKEKVALTGLACGAAFGVASVSYRAASLSLGMEGFAVPAAITLCYVLAVQTLIMTGWLLWRERGQLAAALRNWKWGALTGLAGALGSIGWFSAMTLENAAYVKALGQIELVFTFAASWFIFKEKSNRQEVTGTLLIVAGLIVLVLTA</sequence>
<keyword evidence="1" id="KW-0472">Membrane</keyword>
<gene>
    <name evidence="3" type="ORF">M2A_1585</name>
</gene>
<dbReference type="SUPFAM" id="SSF103481">
    <property type="entry name" value="Multidrug resistance efflux transporter EmrE"/>
    <property type="match status" value="2"/>
</dbReference>
<organism evidence="3 4">
    <name type="scientific">Tepidicaulis marinus</name>
    <dbReference type="NCBI Taxonomy" id="1333998"/>
    <lineage>
        <taxon>Bacteria</taxon>
        <taxon>Pseudomonadati</taxon>
        <taxon>Pseudomonadota</taxon>
        <taxon>Alphaproteobacteria</taxon>
        <taxon>Hyphomicrobiales</taxon>
        <taxon>Parvibaculaceae</taxon>
        <taxon>Tepidicaulis</taxon>
    </lineage>
</organism>
<accession>A0A081BAL8</accession>
<feature type="transmembrane region" description="Helical" evidence="1">
    <location>
        <begin position="159"/>
        <end position="177"/>
    </location>
</feature>
<feature type="transmembrane region" description="Helical" evidence="1">
    <location>
        <begin position="226"/>
        <end position="247"/>
    </location>
</feature>
<keyword evidence="1" id="KW-0812">Transmembrane</keyword>
<proteinExistence type="predicted"/>
<evidence type="ECO:0000256" key="1">
    <source>
        <dbReference type="SAM" id="Phobius"/>
    </source>
</evidence>
<feature type="transmembrane region" description="Helical" evidence="1">
    <location>
        <begin position="284"/>
        <end position="300"/>
    </location>
</feature>